<dbReference type="GO" id="GO:0043164">
    <property type="term" value="P:Gram-negative-bacterium-type cell wall biogenesis"/>
    <property type="evidence" value="ECO:0007669"/>
    <property type="project" value="TreeGrafter"/>
</dbReference>
<dbReference type="Gene3D" id="3.40.50.620">
    <property type="entry name" value="HUPs"/>
    <property type="match status" value="1"/>
</dbReference>
<accession>A0A518EXM3</accession>
<dbReference type="InterPro" id="IPR014729">
    <property type="entry name" value="Rossmann-like_a/b/a_fold"/>
</dbReference>
<evidence type="ECO:0000313" key="4">
    <source>
        <dbReference type="Proteomes" id="UP000320390"/>
    </source>
</evidence>
<evidence type="ECO:0000256" key="1">
    <source>
        <dbReference type="SAM" id="Phobius"/>
    </source>
</evidence>
<sequence>MKRLVELLIMPPMSLYLGVLCGLCIRFVANRLPEPRPMLRRMGTSLAALSGAVLVALSIPQVAFWLLDSLQTSPAISPTAESIDAEAILVLSGDVDCDPPEFGPDQPGPISLQRCRYAARLSTRTGVPILISGGVLRPDRRAVSLVLRDFVQDELHVPVRWTEERSHTTRENARYSAEILARDGIRRVAVVTHAWHMPRAIEVCKAAGLVVLPAPTAPATPPANLRDAFVPRARSFRDSAWAIHEWIGRLWYRISA</sequence>
<gene>
    <name evidence="3" type="ORF">Poly30_43820</name>
</gene>
<name>A0A518EXM3_9BACT</name>
<proteinExistence type="predicted"/>
<dbReference type="Pfam" id="PF02698">
    <property type="entry name" value="DUF218"/>
    <property type="match status" value="1"/>
</dbReference>
<dbReference type="GO" id="GO:0005886">
    <property type="term" value="C:plasma membrane"/>
    <property type="evidence" value="ECO:0007669"/>
    <property type="project" value="TreeGrafter"/>
</dbReference>
<keyword evidence="1" id="KW-1133">Transmembrane helix</keyword>
<feature type="transmembrane region" description="Helical" evidence="1">
    <location>
        <begin position="44"/>
        <end position="67"/>
    </location>
</feature>
<keyword evidence="1" id="KW-0472">Membrane</keyword>
<evidence type="ECO:0000259" key="2">
    <source>
        <dbReference type="Pfam" id="PF02698"/>
    </source>
</evidence>
<dbReference type="InterPro" id="IPR003848">
    <property type="entry name" value="DUF218"/>
</dbReference>
<keyword evidence="1" id="KW-0812">Transmembrane</keyword>
<dbReference type="Proteomes" id="UP000320390">
    <property type="component" value="Chromosome"/>
</dbReference>
<organism evidence="3 4">
    <name type="scientific">Saltatorellus ferox</name>
    <dbReference type="NCBI Taxonomy" id="2528018"/>
    <lineage>
        <taxon>Bacteria</taxon>
        <taxon>Pseudomonadati</taxon>
        <taxon>Planctomycetota</taxon>
        <taxon>Planctomycetia</taxon>
        <taxon>Planctomycetia incertae sedis</taxon>
        <taxon>Saltatorellus</taxon>
    </lineage>
</organism>
<feature type="domain" description="DUF218" evidence="2">
    <location>
        <begin position="86"/>
        <end position="248"/>
    </location>
</feature>
<dbReference type="RefSeq" id="WP_419190464.1">
    <property type="nucleotide sequence ID" value="NZ_CP036434.1"/>
</dbReference>
<dbReference type="PANTHER" id="PTHR30336">
    <property type="entry name" value="INNER MEMBRANE PROTEIN, PROBABLE PERMEASE"/>
    <property type="match status" value="1"/>
</dbReference>
<dbReference type="AlphaFoldDB" id="A0A518EXM3"/>
<dbReference type="InterPro" id="IPR051599">
    <property type="entry name" value="Cell_Envelope_Assoc"/>
</dbReference>
<evidence type="ECO:0000313" key="3">
    <source>
        <dbReference type="EMBL" id="QDV08827.1"/>
    </source>
</evidence>
<dbReference type="CDD" id="cd06259">
    <property type="entry name" value="YdcF-like"/>
    <property type="match status" value="1"/>
</dbReference>
<dbReference type="PANTHER" id="PTHR30336:SF4">
    <property type="entry name" value="ENVELOPE BIOGENESIS FACTOR ELYC"/>
    <property type="match status" value="1"/>
</dbReference>
<reference evidence="3 4" key="1">
    <citation type="submission" date="2019-02" db="EMBL/GenBank/DDBJ databases">
        <title>Deep-cultivation of Planctomycetes and their phenomic and genomic characterization uncovers novel biology.</title>
        <authorList>
            <person name="Wiegand S."/>
            <person name="Jogler M."/>
            <person name="Boedeker C."/>
            <person name="Pinto D."/>
            <person name="Vollmers J."/>
            <person name="Rivas-Marin E."/>
            <person name="Kohn T."/>
            <person name="Peeters S.H."/>
            <person name="Heuer A."/>
            <person name="Rast P."/>
            <person name="Oberbeckmann S."/>
            <person name="Bunk B."/>
            <person name="Jeske O."/>
            <person name="Meyerdierks A."/>
            <person name="Storesund J.E."/>
            <person name="Kallscheuer N."/>
            <person name="Luecker S."/>
            <person name="Lage O.M."/>
            <person name="Pohl T."/>
            <person name="Merkel B.J."/>
            <person name="Hornburger P."/>
            <person name="Mueller R.-W."/>
            <person name="Bruemmer F."/>
            <person name="Labrenz M."/>
            <person name="Spormann A.M."/>
            <person name="Op den Camp H."/>
            <person name="Overmann J."/>
            <person name="Amann R."/>
            <person name="Jetten M.S.M."/>
            <person name="Mascher T."/>
            <person name="Medema M.H."/>
            <person name="Devos D.P."/>
            <person name="Kaster A.-K."/>
            <person name="Ovreas L."/>
            <person name="Rohde M."/>
            <person name="Galperin M.Y."/>
            <person name="Jogler C."/>
        </authorList>
    </citation>
    <scope>NUCLEOTIDE SEQUENCE [LARGE SCALE GENOMIC DNA]</scope>
    <source>
        <strain evidence="3 4">Poly30</strain>
    </source>
</reference>
<protein>
    <recommendedName>
        <fullName evidence="2">DUF218 domain-containing protein</fullName>
    </recommendedName>
</protein>
<dbReference type="GO" id="GO:0000270">
    <property type="term" value="P:peptidoglycan metabolic process"/>
    <property type="evidence" value="ECO:0007669"/>
    <property type="project" value="TreeGrafter"/>
</dbReference>
<dbReference type="EMBL" id="CP036434">
    <property type="protein sequence ID" value="QDV08827.1"/>
    <property type="molecule type" value="Genomic_DNA"/>
</dbReference>
<keyword evidence="4" id="KW-1185">Reference proteome</keyword>
<feature type="transmembrane region" description="Helical" evidence="1">
    <location>
        <begin position="13"/>
        <end position="32"/>
    </location>
</feature>